<dbReference type="AlphaFoldDB" id="A0A140DMH7"/>
<accession>A0A140DMH7</accession>
<dbReference type="EMBL" id="CP010086">
    <property type="protein sequence ID" value="AMK50464.1"/>
    <property type="molecule type" value="Genomic_DNA"/>
</dbReference>
<dbReference type="KEGG" id="cbei:LF65_06645"/>
<dbReference type="PANTHER" id="PTHR43861:SF3">
    <property type="entry name" value="PUTATIVE (AFU_ORTHOLOGUE AFUA_2G14390)-RELATED"/>
    <property type="match status" value="1"/>
</dbReference>
<dbReference type="GO" id="GO:0032259">
    <property type="term" value="P:methylation"/>
    <property type="evidence" value="ECO:0007669"/>
    <property type="project" value="UniProtKB-KW"/>
</dbReference>
<protein>
    <submittedName>
        <fullName evidence="3">Methyltransferase type 12</fullName>
    </submittedName>
</protein>
<dbReference type="Pfam" id="PF03848">
    <property type="entry name" value="TehB"/>
    <property type="match status" value="1"/>
</dbReference>
<dbReference type="Gene3D" id="3.40.50.150">
    <property type="entry name" value="Vaccinia Virus protein VP39"/>
    <property type="match status" value="1"/>
</dbReference>
<dbReference type="InterPro" id="IPR029063">
    <property type="entry name" value="SAM-dependent_MTases_sf"/>
</dbReference>
<evidence type="ECO:0000256" key="1">
    <source>
        <dbReference type="ARBA" id="ARBA00022679"/>
    </source>
</evidence>
<dbReference type="PANTHER" id="PTHR43861">
    <property type="entry name" value="TRANS-ACONITATE 2-METHYLTRANSFERASE-RELATED"/>
    <property type="match status" value="1"/>
</dbReference>
<evidence type="ECO:0000259" key="2">
    <source>
        <dbReference type="Pfam" id="PF03848"/>
    </source>
</evidence>
<reference evidence="4" key="1">
    <citation type="submission" date="2014-12" db="EMBL/GenBank/DDBJ databases">
        <title>Genome sequence of Clostridium beijerinckii strain 59B.</title>
        <authorList>
            <person name="Little G.T."/>
            <person name="Minton N.P."/>
        </authorList>
    </citation>
    <scope>NUCLEOTIDE SEQUENCE [LARGE SCALE GENOMIC DNA]</scope>
    <source>
        <strain evidence="4">59B</strain>
    </source>
</reference>
<dbReference type="STRING" id="1520.LF65_06645"/>
<sequence length="190" mass="21881">MEYMGNREYWNNKFANRSGNPLNPEKSVTENITYFKKGSVIDIACGDGRNTLFLLENGFEVTGVDFSSKALDRLKTFAKRNNYLVNTKQVDLSISNSLKDIGIFDNILINHYRLSKEQIGDLENHITDNGILFVCGFGHKHKVDSTIRKEDLIQPADFENLKKSFELIENIENEDDRGFLVTYIFRKRSV</sequence>
<dbReference type="InterPro" id="IPR015985">
    <property type="entry name" value="TehB-like_dom"/>
</dbReference>
<dbReference type="GO" id="GO:0008168">
    <property type="term" value="F:methyltransferase activity"/>
    <property type="evidence" value="ECO:0007669"/>
    <property type="project" value="UniProtKB-KW"/>
</dbReference>
<gene>
    <name evidence="3" type="ORF">LF65_06645</name>
</gene>
<keyword evidence="3" id="KW-0489">Methyltransferase</keyword>
<dbReference type="RefSeq" id="WP_061114903.1">
    <property type="nucleotide sequence ID" value="NZ_CP010086.2"/>
</dbReference>
<dbReference type="Proteomes" id="UP000031866">
    <property type="component" value="Chromosome"/>
</dbReference>
<dbReference type="OrthoDB" id="9804312at2"/>
<dbReference type="CDD" id="cd02440">
    <property type="entry name" value="AdoMet_MTases"/>
    <property type="match status" value="1"/>
</dbReference>
<feature type="domain" description="Tellurite resistance methyltransferase TehB-like" evidence="2">
    <location>
        <begin position="24"/>
        <end position="94"/>
    </location>
</feature>
<name>A0A140DMH7_CLOBE</name>
<organism evidence="3 4">
    <name type="scientific">Clostridium beijerinckii</name>
    <name type="common">Clostridium MP</name>
    <dbReference type="NCBI Taxonomy" id="1520"/>
    <lineage>
        <taxon>Bacteria</taxon>
        <taxon>Bacillati</taxon>
        <taxon>Bacillota</taxon>
        <taxon>Clostridia</taxon>
        <taxon>Eubacteriales</taxon>
        <taxon>Clostridiaceae</taxon>
        <taxon>Clostridium</taxon>
    </lineage>
</organism>
<keyword evidence="1 3" id="KW-0808">Transferase</keyword>
<dbReference type="SUPFAM" id="SSF53335">
    <property type="entry name" value="S-adenosyl-L-methionine-dependent methyltransferases"/>
    <property type="match status" value="1"/>
</dbReference>
<proteinExistence type="predicted"/>
<evidence type="ECO:0000313" key="3">
    <source>
        <dbReference type="EMBL" id="AMK50464.1"/>
    </source>
</evidence>
<evidence type="ECO:0000313" key="4">
    <source>
        <dbReference type="Proteomes" id="UP000031866"/>
    </source>
</evidence>